<proteinExistence type="predicted"/>
<feature type="domain" description="PDZ" evidence="1">
    <location>
        <begin position="1"/>
        <end position="74"/>
    </location>
</feature>
<keyword evidence="3" id="KW-1185">Reference proteome</keyword>
<dbReference type="InterPro" id="IPR001478">
    <property type="entry name" value="PDZ"/>
</dbReference>
<sequence>MGIEFVENPLGEGGGAMVMAVKPGSPAANSGQIAPGAHLVAANDKLVYGLPFEEALEPIVEQDGPAKLTFFLGDAPYLYGEFRPPVTWLLDFIERLSREDQQSPSQPAADDDAQ</sequence>
<organism evidence="2 3">
    <name type="scientific">Prorocentrum cordatum</name>
    <dbReference type="NCBI Taxonomy" id="2364126"/>
    <lineage>
        <taxon>Eukaryota</taxon>
        <taxon>Sar</taxon>
        <taxon>Alveolata</taxon>
        <taxon>Dinophyceae</taxon>
        <taxon>Prorocentrales</taxon>
        <taxon>Prorocentraceae</taxon>
        <taxon>Prorocentrum</taxon>
    </lineage>
</organism>
<gene>
    <name evidence="2" type="ORF">PCOR1329_LOCUS22935</name>
</gene>
<reference evidence="2" key="1">
    <citation type="submission" date="2023-10" db="EMBL/GenBank/DDBJ databases">
        <authorList>
            <person name="Chen Y."/>
            <person name="Shah S."/>
            <person name="Dougan E. K."/>
            <person name="Thang M."/>
            <person name="Chan C."/>
        </authorList>
    </citation>
    <scope>NUCLEOTIDE SEQUENCE [LARGE SCALE GENOMIC DNA]</scope>
</reference>
<dbReference type="SUPFAM" id="SSF50156">
    <property type="entry name" value="PDZ domain-like"/>
    <property type="match status" value="1"/>
</dbReference>
<evidence type="ECO:0000259" key="1">
    <source>
        <dbReference type="PROSITE" id="PS50106"/>
    </source>
</evidence>
<dbReference type="Gene3D" id="2.30.42.10">
    <property type="match status" value="1"/>
</dbReference>
<dbReference type="EMBL" id="CAUYUJ010007717">
    <property type="protein sequence ID" value="CAK0821764.1"/>
    <property type="molecule type" value="Genomic_DNA"/>
</dbReference>
<dbReference type="InterPro" id="IPR036034">
    <property type="entry name" value="PDZ_sf"/>
</dbReference>
<name>A0ABN9RRP1_9DINO</name>
<dbReference type="PROSITE" id="PS50106">
    <property type="entry name" value="PDZ"/>
    <property type="match status" value="1"/>
</dbReference>
<accession>A0ABN9RRP1</accession>
<evidence type="ECO:0000313" key="3">
    <source>
        <dbReference type="Proteomes" id="UP001189429"/>
    </source>
</evidence>
<evidence type="ECO:0000313" key="2">
    <source>
        <dbReference type="EMBL" id="CAK0821764.1"/>
    </source>
</evidence>
<dbReference type="Proteomes" id="UP001189429">
    <property type="component" value="Unassembled WGS sequence"/>
</dbReference>
<protein>
    <recommendedName>
        <fullName evidence="1">PDZ domain-containing protein</fullName>
    </recommendedName>
</protein>
<comment type="caution">
    <text evidence="2">The sequence shown here is derived from an EMBL/GenBank/DDBJ whole genome shotgun (WGS) entry which is preliminary data.</text>
</comment>